<dbReference type="InterPro" id="IPR003709">
    <property type="entry name" value="VanY-like_core_dom"/>
</dbReference>
<dbReference type="InterPro" id="IPR052179">
    <property type="entry name" value="DD-CPase-like"/>
</dbReference>
<dbReference type="GO" id="GO:0006508">
    <property type="term" value="P:proteolysis"/>
    <property type="evidence" value="ECO:0007669"/>
    <property type="project" value="InterPro"/>
</dbReference>
<comment type="caution">
    <text evidence="2">The sequence shown here is derived from an EMBL/GenBank/DDBJ whole genome shotgun (WGS) entry which is preliminary data.</text>
</comment>
<evidence type="ECO:0000313" key="3">
    <source>
        <dbReference type="Proteomes" id="UP000243494"/>
    </source>
</evidence>
<dbReference type="EMBL" id="NOJZ02000032">
    <property type="protein sequence ID" value="RDY22666.1"/>
    <property type="molecule type" value="Genomic_DNA"/>
</dbReference>
<dbReference type="PANTHER" id="PTHR34385:SF1">
    <property type="entry name" value="PEPTIDOGLYCAN L-ALANYL-D-GLUTAMATE ENDOPEPTIDASE CWLK"/>
    <property type="match status" value="1"/>
</dbReference>
<dbReference type="PANTHER" id="PTHR34385">
    <property type="entry name" value="D-ALANYL-D-ALANINE CARBOXYPEPTIDASE"/>
    <property type="match status" value="1"/>
</dbReference>
<keyword evidence="2" id="KW-0645">Protease</keyword>
<dbReference type="InterPro" id="IPR058193">
    <property type="entry name" value="VanY/YodJ_core_dom"/>
</dbReference>
<organism evidence="2 3">
    <name type="scientific">Romboutsia maritimum</name>
    <dbReference type="NCBI Taxonomy" id="2020948"/>
    <lineage>
        <taxon>Bacteria</taxon>
        <taxon>Bacillati</taxon>
        <taxon>Bacillota</taxon>
        <taxon>Clostridia</taxon>
        <taxon>Peptostreptococcales</taxon>
        <taxon>Peptostreptococcaceae</taxon>
        <taxon>Romboutsia</taxon>
    </lineage>
</organism>
<dbReference type="CDD" id="cd14852">
    <property type="entry name" value="LD-carboxypeptidase"/>
    <property type="match status" value="1"/>
</dbReference>
<dbReference type="SUPFAM" id="SSF55166">
    <property type="entry name" value="Hedgehog/DD-peptidase"/>
    <property type="match status" value="1"/>
</dbReference>
<evidence type="ECO:0000313" key="2">
    <source>
        <dbReference type="EMBL" id="RDY22666.1"/>
    </source>
</evidence>
<dbReference type="OrthoDB" id="9792074at2"/>
<keyword evidence="2" id="KW-0121">Carboxypeptidase</keyword>
<protein>
    <submittedName>
        <fullName evidence="2">D-alanyl-D-alanine carboxypeptidase family protein</fullName>
    </submittedName>
</protein>
<dbReference type="RefSeq" id="WP_095406378.1">
    <property type="nucleotide sequence ID" value="NZ_NOJZ02000032.1"/>
</dbReference>
<name>A0A371IQB6_9FIRM</name>
<feature type="domain" description="D-alanyl-D-alanine carboxypeptidase-like core" evidence="1">
    <location>
        <begin position="71"/>
        <end position="195"/>
    </location>
</feature>
<reference evidence="2 3" key="1">
    <citation type="journal article" date="2017" name="Genome Announc.">
        <title>Draft Genome Sequence of Romboutsia maritimum sp. nov. Strain CCRI-22766(T), Isolated from Coastal Estuarine Mud.</title>
        <authorList>
            <person name="Maheux A.F."/>
            <person name="Boudreau D.K."/>
            <person name="Berube E."/>
            <person name="Boissinot M."/>
            <person name="Raymond F."/>
            <person name="Brodeur S."/>
            <person name="Corbeil J."/>
            <person name="Brightwell G."/>
            <person name="Broda D."/>
            <person name="Omar R.F."/>
            <person name="Bergeron M.G."/>
        </authorList>
    </citation>
    <scope>NUCLEOTIDE SEQUENCE [LARGE SCALE GENOMIC DNA]</scope>
    <source>
        <strain evidence="2 3">CCRI-22766</strain>
    </source>
</reference>
<dbReference type="Pfam" id="PF02557">
    <property type="entry name" value="VanY"/>
    <property type="match status" value="1"/>
</dbReference>
<dbReference type="InterPro" id="IPR009045">
    <property type="entry name" value="Zn_M74/Hedgehog-like"/>
</dbReference>
<keyword evidence="3" id="KW-1185">Reference proteome</keyword>
<dbReference type="Proteomes" id="UP000243494">
    <property type="component" value="Unassembled WGS sequence"/>
</dbReference>
<dbReference type="Gene3D" id="3.30.1380.10">
    <property type="match status" value="1"/>
</dbReference>
<gene>
    <name evidence="2" type="ORF">CHF27_012215</name>
</gene>
<proteinExistence type="predicted"/>
<keyword evidence="2" id="KW-0378">Hydrolase</keyword>
<dbReference type="AlphaFoldDB" id="A0A371IQB6"/>
<accession>A0A371IQB6</accession>
<sequence>MKKIMISGILILATTGMFIMKDQGIPLEMNKNTKSNIMLVNKNNSLPDGYVPKDLVKPNIKFIDSSTEEEKQLNATVANAIEDLFSKAKEEGIIFLGTSAYRSYETQKEVYQSRVKSQGIIKANQYVAKPGTSEHQTGLCIDLTNKDRWFVEATKEATWLKENAHEFGFIIRYPKSKEAITQKEYEPWHIRYVGKDIASDIYNNNLTLEEYSQEK</sequence>
<dbReference type="GO" id="GO:0004180">
    <property type="term" value="F:carboxypeptidase activity"/>
    <property type="evidence" value="ECO:0007669"/>
    <property type="project" value="UniProtKB-KW"/>
</dbReference>
<evidence type="ECO:0000259" key="1">
    <source>
        <dbReference type="Pfam" id="PF02557"/>
    </source>
</evidence>